<dbReference type="Proteomes" id="UP000219897">
    <property type="component" value="Unassembled WGS sequence"/>
</dbReference>
<name>A0ABD6S1Q3_BACTU</name>
<dbReference type="EMBL" id="NTYF01000099">
    <property type="protein sequence ID" value="PER47847.1"/>
    <property type="molecule type" value="Genomic_DNA"/>
</dbReference>
<dbReference type="AlphaFoldDB" id="A0ABD6S1Q3"/>
<gene>
    <name evidence="1" type="ORF">CN495_24675</name>
</gene>
<sequence length="26" mass="2975">KGQTLQGEQSVQRQMYLIHKIFGLTA</sequence>
<accession>A0ABD6S1Q3</accession>
<comment type="caution">
    <text evidence="1">The sequence shown here is derived from an EMBL/GenBank/DDBJ whole genome shotgun (WGS) entry which is preliminary data.</text>
</comment>
<feature type="non-terminal residue" evidence="1">
    <location>
        <position position="1"/>
    </location>
</feature>
<protein>
    <submittedName>
        <fullName evidence="1">IS6 family transposase</fullName>
    </submittedName>
</protein>
<organism evidence="1 2">
    <name type="scientific">Bacillus thuringiensis</name>
    <dbReference type="NCBI Taxonomy" id="1428"/>
    <lineage>
        <taxon>Bacteria</taxon>
        <taxon>Bacillati</taxon>
        <taxon>Bacillota</taxon>
        <taxon>Bacilli</taxon>
        <taxon>Bacillales</taxon>
        <taxon>Bacillaceae</taxon>
        <taxon>Bacillus</taxon>
        <taxon>Bacillus cereus group</taxon>
    </lineage>
</organism>
<evidence type="ECO:0000313" key="2">
    <source>
        <dbReference type="Proteomes" id="UP000219897"/>
    </source>
</evidence>
<proteinExistence type="predicted"/>
<evidence type="ECO:0000313" key="1">
    <source>
        <dbReference type="EMBL" id="PER47847.1"/>
    </source>
</evidence>
<reference evidence="1 2" key="1">
    <citation type="submission" date="2017-09" db="EMBL/GenBank/DDBJ databases">
        <title>Large-scale bioinformatics analysis of Bacillus genomes uncovers conserved roles of natural products in bacterial physiology.</title>
        <authorList>
            <consortium name="Agbiome Team Llc"/>
            <person name="Bleich R.M."/>
            <person name="Kirk G.J."/>
            <person name="Santa Maria K.C."/>
            <person name="Allen S.E."/>
            <person name="Farag S."/>
            <person name="Shank E.A."/>
            <person name="Bowers A."/>
        </authorList>
    </citation>
    <scope>NUCLEOTIDE SEQUENCE [LARGE SCALE GENOMIC DNA]</scope>
    <source>
        <strain evidence="1 2">AFS005140</strain>
    </source>
</reference>